<dbReference type="EMBL" id="CM023470">
    <property type="protein sequence ID" value="KAH7978705.1"/>
    <property type="molecule type" value="Genomic_DNA"/>
</dbReference>
<protein>
    <submittedName>
        <fullName evidence="1">Uncharacterized protein</fullName>
    </submittedName>
</protein>
<dbReference type="Proteomes" id="UP000821865">
    <property type="component" value="Chromosome 1"/>
</dbReference>
<comment type="caution">
    <text evidence="1">The sequence shown here is derived from an EMBL/GenBank/DDBJ whole genome shotgun (WGS) entry which is preliminary data.</text>
</comment>
<accession>A0ACB8DW26</accession>
<name>A0ACB8DW26_DERSI</name>
<sequence>MASSGGDTCIAGSSTRKSSCSSSSFSSNEDDSDTNVYPVSGSEDGSDDAEFGSSSGDYENISEANIASAHQWVQLDVDNTGAKPPWFPFLAVLGKAFNLTSPDDRLEYIEQFLDDELITLVVNETNCNVAEKLKCSCPSEHSHLKKWVPVTKEEMWVFLALLLMQDIVHKPWQQWYWSKNKLLFTPIFGEVIPCNRFLLIM</sequence>
<reference evidence="1" key="1">
    <citation type="submission" date="2020-05" db="EMBL/GenBank/DDBJ databases">
        <title>Large-scale comparative analyses of tick genomes elucidate their genetic diversity and vector capacities.</title>
        <authorList>
            <person name="Jia N."/>
            <person name="Wang J."/>
            <person name="Shi W."/>
            <person name="Du L."/>
            <person name="Sun Y."/>
            <person name="Zhan W."/>
            <person name="Jiang J."/>
            <person name="Wang Q."/>
            <person name="Zhang B."/>
            <person name="Ji P."/>
            <person name="Sakyi L.B."/>
            <person name="Cui X."/>
            <person name="Yuan T."/>
            <person name="Jiang B."/>
            <person name="Yang W."/>
            <person name="Lam T.T.-Y."/>
            <person name="Chang Q."/>
            <person name="Ding S."/>
            <person name="Wang X."/>
            <person name="Zhu J."/>
            <person name="Ruan X."/>
            <person name="Zhao L."/>
            <person name="Wei J."/>
            <person name="Que T."/>
            <person name="Du C."/>
            <person name="Cheng J."/>
            <person name="Dai P."/>
            <person name="Han X."/>
            <person name="Huang E."/>
            <person name="Gao Y."/>
            <person name="Liu J."/>
            <person name="Shao H."/>
            <person name="Ye R."/>
            <person name="Li L."/>
            <person name="Wei W."/>
            <person name="Wang X."/>
            <person name="Wang C."/>
            <person name="Yang T."/>
            <person name="Huo Q."/>
            <person name="Li W."/>
            <person name="Guo W."/>
            <person name="Chen H."/>
            <person name="Zhou L."/>
            <person name="Ni X."/>
            <person name="Tian J."/>
            <person name="Zhou Y."/>
            <person name="Sheng Y."/>
            <person name="Liu T."/>
            <person name="Pan Y."/>
            <person name="Xia L."/>
            <person name="Li J."/>
            <person name="Zhao F."/>
            <person name="Cao W."/>
        </authorList>
    </citation>
    <scope>NUCLEOTIDE SEQUENCE</scope>
    <source>
        <strain evidence="1">Dsil-2018</strain>
    </source>
</reference>
<evidence type="ECO:0000313" key="2">
    <source>
        <dbReference type="Proteomes" id="UP000821865"/>
    </source>
</evidence>
<gene>
    <name evidence="1" type="ORF">HPB49_006402</name>
</gene>
<organism evidence="1 2">
    <name type="scientific">Dermacentor silvarum</name>
    <name type="common">Tick</name>
    <dbReference type="NCBI Taxonomy" id="543639"/>
    <lineage>
        <taxon>Eukaryota</taxon>
        <taxon>Metazoa</taxon>
        <taxon>Ecdysozoa</taxon>
        <taxon>Arthropoda</taxon>
        <taxon>Chelicerata</taxon>
        <taxon>Arachnida</taxon>
        <taxon>Acari</taxon>
        <taxon>Parasitiformes</taxon>
        <taxon>Ixodida</taxon>
        <taxon>Ixodoidea</taxon>
        <taxon>Ixodidae</taxon>
        <taxon>Rhipicephalinae</taxon>
        <taxon>Dermacentor</taxon>
    </lineage>
</organism>
<evidence type="ECO:0000313" key="1">
    <source>
        <dbReference type="EMBL" id="KAH7978705.1"/>
    </source>
</evidence>
<proteinExistence type="predicted"/>
<keyword evidence="2" id="KW-1185">Reference proteome</keyword>